<feature type="transmembrane region" description="Helical" evidence="6">
    <location>
        <begin position="198"/>
        <end position="216"/>
    </location>
</feature>
<feature type="transmembrane region" description="Helical" evidence="6">
    <location>
        <begin position="101"/>
        <end position="122"/>
    </location>
</feature>
<dbReference type="PANTHER" id="PTHR22750">
    <property type="entry name" value="G-PROTEIN COUPLED RECEPTOR"/>
    <property type="match status" value="1"/>
</dbReference>
<dbReference type="Gene3D" id="1.20.1070.10">
    <property type="entry name" value="Rhodopsin 7-helix transmembrane proteins"/>
    <property type="match status" value="1"/>
</dbReference>
<evidence type="ECO:0000256" key="6">
    <source>
        <dbReference type="SAM" id="Phobius"/>
    </source>
</evidence>
<keyword evidence="2" id="KW-1003">Cell membrane</keyword>
<feature type="transmembrane region" description="Helical" evidence="6">
    <location>
        <begin position="276"/>
        <end position="297"/>
    </location>
</feature>
<evidence type="ECO:0000259" key="7">
    <source>
        <dbReference type="PROSITE" id="PS50262"/>
    </source>
</evidence>
<keyword evidence="5 6" id="KW-0472">Membrane</keyword>
<proteinExistence type="predicted"/>
<evidence type="ECO:0000256" key="4">
    <source>
        <dbReference type="ARBA" id="ARBA00022989"/>
    </source>
</evidence>
<evidence type="ECO:0000256" key="5">
    <source>
        <dbReference type="ARBA" id="ARBA00023136"/>
    </source>
</evidence>
<dbReference type="Proteomes" id="UP000887566">
    <property type="component" value="Unplaced"/>
</dbReference>
<keyword evidence="4 6" id="KW-1133">Transmembrane helix</keyword>
<protein>
    <submittedName>
        <fullName evidence="9">G-protein coupled receptors family 1 profile domain-containing protein</fullName>
    </submittedName>
</protein>
<dbReference type="InterPro" id="IPR019424">
    <property type="entry name" value="7TM_GPCR_Srsx"/>
</dbReference>
<feature type="transmembrane region" description="Helical" evidence="6">
    <location>
        <begin position="23"/>
        <end position="47"/>
    </location>
</feature>
<evidence type="ECO:0000313" key="8">
    <source>
        <dbReference type="Proteomes" id="UP000887566"/>
    </source>
</evidence>
<feature type="transmembrane region" description="Helical" evidence="6">
    <location>
        <begin position="143"/>
        <end position="168"/>
    </location>
</feature>
<dbReference type="GO" id="GO:0005886">
    <property type="term" value="C:plasma membrane"/>
    <property type="evidence" value="ECO:0007669"/>
    <property type="project" value="UniProtKB-SubCell"/>
</dbReference>
<dbReference type="GO" id="GO:0004930">
    <property type="term" value="F:G protein-coupled receptor activity"/>
    <property type="evidence" value="ECO:0007669"/>
    <property type="project" value="InterPro"/>
</dbReference>
<dbReference type="SMART" id="SM01381">
    <property type="entry name" value="7TM_GPCR_Srsx"/>
    <property type="match status" value="1"/>
</dbReference>
<organism evidence="8 9">
    <name type="scientific">Plectus sambesii</name>
    <dbReference type="NCBI Taxonomy" id="2011161"/>
    <lineage>
        <taxon>Eukaryota</taxon>
        <taxon>Metazoa</taxon>
        <taxon>Ecdysozoa</taxon>
        <taxon>Nematoda</taxon>
        <taxon>Chromadorea</taxon>
        <taxon>Plectida</taxon>
        <taxon>Plectina</taxon>
        <taxon>Plectoidea</taxon>
        <taxon>Plectidae</taxon>
        <taxon>Plectus</taxon>
    </lineage>
</organism>
<dbReference type="SUPFAM" id="SSF81321">
    <property type="entry name" value="Family A G protein-coupled receptor-like"/>
    <property type="match status" value="1"/>
</dbReference>
<name>A0A914WM19_9BILA</name>
<dbReference type="InterPro" id="IPR000276">
    <property type="entry name" value="GPCR_Rhodpsn"/>
</dbReference>
<comment type="subcellular location">
    <subcellularLocation>
        <location evidence="1">Cell membrane</location>
        <topology evidence="1">Multi-pass membrane protein</topology>
    </subcellularLocation>
</comment>
<feature type="transmembrane region" description="Helical" evidence="6">
    <location>
        <begin position="242"/>
        <end position="270"/>
    </location>
</feature>
<dbReference type="Pfam" id="PF10320">
    <property type="entry name" value="7TM_GPCR_Srsx"/>
    <property type="match status" value="1"/>
</dbReference>
<dbReference type="PROSITE" id="PS50262">
    <property type="entry name" value="G_PROTEIN_RECEP_F1_2"/>
    <property type="match status" value="1"/>
</dbReference>
<accession>A0A914WM19</accession>
<dbReference type="AlphaFoldDB" id="A0A914WM19"/>
<dbReference type="WBParaSite" id="PSAMB.scaffold425size54062.g5757.t1">
    <property type="protein sequence ID" value="PSAMB.scaffold425size54062.g5757.t1"/>
    <property type="gene ID" value="PSAMB.scaffold425size54062.g5757"/>
</dbReference>
<evidence type="ECO:0000256" key="2">
    <source>
        <dbReference type="ARBA" id="ARBA00022475"/>
    </source>
</evidence>
<feature type="domain" description="G-protein coupled receptors family 1 profile" evidence="7">
    <location>
        <begin position="38"/>
        <end position="295"/>
    </location>
</feature>
<dbReference type="CDD" id="cd00637">
    <property type="entry name" value="7tm_classA_rhodopsin-like"/>
    <property type="match status" value="1"/>
</dbReference>
<feature type="transmembrane region" description="Helical" evidence="6">
    <location>
        <begin position="59"/>
        <end position="81"/>
    </location>
</feature>
<evidence type="ECO:0000256" key="3">
    <source>
        <dbReference type="ARBA" id="ARBA00022692"/>
    </source>
</evidence>
<dbReference type="InterPro" id="IPR017452">
    <property type="entry name" value="GPCR_Rhodpsn_7TM"/>
</dbReference>
<reference evidence="9" key="1">
    <citation type="submission" date="2022-11" db="UniProtKB">
        <authorList>
            <consortium name="WormBaseParasite"/>
        </authorList>
    </citation>
    <scope>IDENTIFICATION</scope>
</reference>
<sequence length="330" mass="36855">MESLTNDSIFERPSNDSIDRLSSFAVCYVIMGILLILTNLPIVGAVLKHPVIRYRKEYLIFAGMASADLFAGTTTAIAGLYRIYLWHSDKTNDVVSRSACVFRTLALSIAAISLQALMLLMVSVDRLVAVAMPTHYHHLTHRFSASLILSAYLLTGALTVVGLAGALADDPDSMVPASCVGSATVARRFFDVWFNSRLAVSLLSVLIYCLVIFLFRRHSRALKHSRKTSTGTRKRWKRQTHVTVTVGIGCAFTFIFYVLPTISVICARHIGTANSIAPYAWLLNCFNAVLNLFIYMTRHDDMRAAVRAFLLCKKPQKSPAMRYKFRFTVR</sequence>
<evidence type="ECO:0000313" key="9">
    <source>
        <dbReference type="WBParaSite" id="PSAMB.scaffold425size54062.g5757.t1"/>
    </source>
</evidence>
<keyword evidence="3 6" id="KW-0812">Transmembrane</keyword>
<evidence type="ECO:0000256" key="1">
    <source>
        <dbReference type="ARBA" id="ARBA00004651"/>
    </source>
</evidence>
<keyword evidence="8" id="KW-1185">Reference proteome</keyword>